<sequence>MALSNRKLIGTWKNVPGSVFQAITFDNGTTFYLAQVLKEYPLSFYIRGRGLAQNTNEFQLASGVTTDDLTQLVESDTYGVQKPSSFKTPAGYVEKYATDGTAFFVNAEEQRQADLGNDSDGDGVPDTRSANLFTQATDWVKANPVLAVGIAVAVYLFILKPMMGGGKGKKKGLLALL</sequence>
<name>A0ABW5J6U2_9BACT</name>
<dbReference type="EMBL" id="JBHULC010000009">
    <property type="protein sequence ID" value="MFD2521370.1"/>
    <property type="molecule type" value="Genomic_DNA"/>
</dbReference>
<keyword evidence="1" id="KW-0472">Membrane</keyword>
<proteinExistence type="predicted"/>
<evidence type="ECO:0000256" key="1">
    <source>
        <dbReference type="SAM" id="Phobius"/>
    </source>
</evidence>
<dbReference type="RefSeq" id="WP_340236992.1">
    <property type="nucleotide sequence ID" value="NZ_JBBEWC010000007.1"/>
</dbReference>
<reference evidence="3" key="1">
    <citation type="journal article" date="2019" name="Int. J. Syst. Evol. Microbiol.">
        <title>The Global Catalogue of Microorganisms (GCM) 10K type strain sequencing project: providing services to taxonomists for standard genome sequencing and annotation.</title>
        <authorList>
            <consortium name="The Broad Institute Genomics Platform"/>
            <consortium name="The Broad Institute Genome Sequencing Center for Infectious Disease"/>
            <person name="Wu L."/>
            <person name="Ma J."/>
        </authorList>
    </citation>
    <scope>NUCLEOTIDE SEQUENCE [LARGE SCALE GENOMIC DNA]</scope>
    <source>
        <strain evidence="3">KCTC 52344</strain>
    </source>
</reference>
<keyword evidence="3" id="KW-1185">Reference proteome</keyword>
<evidence type="ECO:0000313" key="3">
    <source>
        <dbReference type="Proteomes" id="UP001597510"/>
    </source>
</evidence>
<gene>
    <name evidence="2" type="ORF">ACFSR2_10770</name>
</gene>
<comment type="caution">
    <text evidence="2">The sequence shown here is derived from an EMBL/GenBank/DDBJ whole genome shotgun (WGS) entry which is preliminary data.</text>
</comment>
<dbReference type="Proteomes" id="UP001597510">
    <property type="component" value="Unassembled WGS sequence"/>
</dbReference>
<keyword evidence="1" id="KW-0812">Transmembrane</keyword>
<protein>
    <submittedName>
        <fullName evidence="2">Uncharacterized protein</fullName>
    </submittedName>
</protein>
<accession>A0ABW5J6U2</accession>
<organism evidence="2 3">
    <name type="scientific">Emticicia soli</name>
    <dbReference type="NCBI Taxonomy" id="2027878"/>
    <lineage>
        <taxon>Bacteria</taxon>
        <taxon>Pseudomonadati</taxon>
        <taxon>Bacteroidota</taxon>
        <taxon>Cytophagia</taxon>
        <taxon>Cytophagales</taxon>
        <taxon>Leadbetterellaceae</taxon>
        <taxon>Emticicia</taxon>
    </lineage>
</organism>
<keyword evidence="1" id="KW-1133">Transmembrane helix</keyword>
<evidence type="ECO:0000313" key="2">
    <source>
        <dbReference type="EMBL" id="MFD2521370.1"/>
    </source>
</evidence>
<feature type="transmembrane region" description="Helical" evidence="1">
    <location>
        <begin position="139"/>
        <end position="159"/>
    </location>
</feature>